<sequence length="110" mass="12604">MTRARQQVTTPSQMQIRLYKCTFGISVPTAAAGPTSFEVLRTKNHTYQGQNFLAIEARLPFDGLSNYNNWCLEYMYLCAGYGLRPTGCGENYVFETGRFFNDYLHQNPLQ</sequence>
<protein>
    <submittedName>
        <fullName evidence="1">Uncharacterized protein</fullName>
    </submittedName>
</protein>
<gene>
    <name evidence="1" type="ORF">BRAFLDRAFT_102088</name>
</gene>
<dbReference type="InParanoid" id="C3ZW82"/>
<accession>C3ZW82</accession>
<dbReference type="EMBL" id="GG666696">
    <property type="protein sequence ID" value="EEN43213.1"/>
    <property type="molecule type" value="Genomic_DNA"/>
</dbReference>
<organism>
    <name type="scientific">Branchiostoma floridae</name>
    <name type="common">Florida lancelet</name>
    <name type="synonym">Amphioxus</name>
    <dbReference type="NCBI Taxonomy" id="7739"/>
    <lineage>
        <taxon>Eukaryota</taxon>
        <taxon>Metazoa</taxon>
        <taxon>Chordata</taxon>
        <taxon>Cephalochordata</taxon>
        <taxon>Leptocardii</taxon>
        <taxon>Amphioxiformes</taxon>
        <taxon>Branchiostomatidae</taxon>
        <taxon>Branchiostoma</taxon>
    </lineage>
</organism>
<proteinExistence type="predicted"/>
<evidence type="ECO:0000313" key="1">
    <source>
        <dbReference type="EMBL" id="EEN43213.1"/>
    </source>
</evidence>
<name>C3ZW82_BRAFL</name>
<reference evidence="1" key="1">
    <citation type="journal article" date="2008" name="Nature">
        <title>The amphioxus genome and the evolution of the chordate karyotype.</title>
        <authorList>
            <consortium name="US DOE Joint Genome Institute (JGI-PGF)"/>
            <person name="Putnam N.H."/>
            <person name="Butts T."/>
            <person name="Ferrier D.E.K."/>
            <person name="Furlong R.F."/>
            <person name="Hellsten U."/>
            <person name="Kawashima T."/>
            <person name="Robinson-Rechavi M."/>
            <person name="Shoguchi E."/>
            <person name="Terry A."/>
            <person name="Yu J.-K."/>
            <person name="Benito-Gutierrez E.L."/>
            <person name="Dubchak I."/>
            <person name="Garcia-Fernandez J."/>
            <person name="Gibson-Brown J.J."/>
            <person name="Grigoriev I.V."/>
            <person name="Horton A.C."/>
            <person name="de Jong P.J."/>
            <person name="Jurka J."/>
            <person name="Kapitonov V.V."/>
            <person name="Kohara Y."/>
            <person name="Kuroki Y."/>
            <person name="Lindquist E."/>
            <person name="Lucas S."/>
            <person name="Osoegawa K."/>
            <person name="Pennacchio L.A."/>
            <person name="Salamov A.A."/>
            <person name="Satou Y."/>
            <person name="Sauka-Spengler T."/>
            <person name="Schmutz J."/>
            <person name="Shin-I T."/>
            <person name="Toyoda A."/>
            <person name="Bronner-Fraser M."/>
            <person name="Fujiyama A."/>
            <person name="Holland L.Z."/>
            <person name="Holland P.W.H."/>
            <person name="Satoh N."/>
            <person name="Rokhsar D.S."/>
        </authorList>
    </citation>
    <scope>NUCLEOTIDE SEQUENCE [LARGE SCALE GENOMIC DNA]</scope>
    <source>
        <strain evidence="1">S238N-H82</strain>
        <tissue evidence="1">Testes</tissue>
    </source>
</reference>
<dbReference type="AlphaFoldDB" id="C3ZW82"/>